<comment type="caution">
    <text evidence="3">The sequence shown here is derived from an EMBL/GenBank/DDBJ whole genome shotgun (WGS) entry which is preliminary data.</text>
</comment>
<feature type="compositionally biased region" description="Polar residues" evidence="1">
    <location>
        <begin position="268"/>
        <end position="278"/>
    </location>
</feature>
<dbReference type="PANTHER" id="PTHR47843:SF2">
    <property type="entry name" value="BTB DOMAIN-CONTAINING PROTEIN"/>
    <property type="match status" value="1"/>
</dbReference>
<evidence type="ECO:0000256" key="1">
    <source>
        <dbReference type="SAM" id="MobiDB-lite"/>
    </source>
</evidence>
<dbReference type="RefSeq" id="XP_064724554.1">
    <property type="nucleotide sequence ID" value="XM_064879680.1"/>
</dbReference>
<dbReference type="SUPFAM" id="SSF54695">
    <property type="entry name" value="POZ domain"/>
    <property type="match status" value="1"/>
</dbReference>
<accession>A0ABR0R749</accession>
<dbReference type="PROSITE" id="PS50097">
    <property type="entry name" value="BTB"/>
    <property type="match status" value="1"/>
</dbReference>
<dbReference type="CDD" id="cd18186">
    <property type="entry name" value="BTB_POZ_ZBTB_KLHL-like"/>
    <property type="match status" value="1"/>
</dbReference>
<dbReference type="GeneID" id="90004750"/>
<dbReference type="SMART" id="SM00225">
    <property type="entry name" value="BTB"/>
    <property type="match status" value="1"/>
</dbReference>
<reference evidence="3 4" key="1">
    <citation type="journal article" date="2023" name="Res Sq">
        <title>Genomic and morphological characterization of Knufia obscura isolated from the Mars 2020 spacecraft assembly facility.</title>
        <authorList>
            <person name="Chander A.M."/>
            <person name="Teixeira M.M."/>
            <person name="Singh N.K."/>
            <person name="Williams M.P."/>
            <person name="Parker C.W."/>
            <person name="Leo P."/>
            <person name="Stajich J.E."/>
            <person name="Torok T."/>
            <person name="Tighe S."/>
            <person name="Mason C.E."/>
            <person name="Venkateswaran K."/>
        </authorList>
    </citation>
    <scope>NUCLEOTIDE SEQUENCE [LARGE SCALE GENOMIC DNA]</scope>
    <source>
        <strain evidence="3 4">CCFEE 5817</strain>
    </source>
</reference>
<gene>
    <name evidence="3" type="ORF">PMZ80_011301</name>
</gene>
<dbReference type="InterPro" id="IPR000210">
    <property type="entry name" value="BTB/POZ_dom"/>
</dbReference>
<evidence type="ECO:0000313" key="4">
    <source>
        <dbReference type="Proteomes" id="UP001334248"/>
    </source>
</evidence>
<proteinExistence type="predicted"/>
<dbReference type="Pfam" id="PF00651">
    <property type="entry name" value="BTB"/>
    <property type="match status" value="1"/>
</dbReference>
<dbReference type="EMBL" id="JAVHJV010000043">
    <property type="protein sequence ID" value="KAK5936464.1"/>
    <property type="molecule type" value="Genomic_DNA"/>
</dbReference>
<feature type="domain" description="BTB" evidence="2">
    <location>
        <begin position="20"/>
        <end position="79"/>
    </location>
</feature>
<dbReference type="Proteomes" id="UP001334248">
    <property type="component" value="Unassembled WGS sequence"/>
</dbReference>
<organism evidence="3 4">
    <name type="scientific">Knufia obscura</name>
    <dbReference type="NCBI Taxonomy" id="1635080"/>
    <lineage>
        <taxon>Eukaryota</taxon>
        <taxon>Fungi</taxon>
        <taxon>Dikarya</taxon>
        <taxon>Ascomycota</taxon>
        <taxon>Pezizomycotina</taxon>
        <taxon>Eurotiomycetes</taxon>
        <taxon>Chaetothyriomycetidae</taxon>
        <taxon>Chaetothyriales</taxon>
        <taxon>Trichomeriaceae</taxon>
        <taxon>Knufia</taxon>
    </lineage>
</organism>
<dbReference type="Gene3D" id="3.30.710.10">
    <property type="entry name" value="Potassium Channel Kv1.1, Chain A"/>
    <property type="match status" value="1"/>
</dbReference>
<feature type="region of interest" description="Disordered" evidence="1">
    <location>
        <begin position="230"/>
        <end position="278"/>
    </location>
</feature>
<dbReference type="PANTHER" id="PTHR47843">
    <property type="entry name" value="BTB DOMAIN-CONTAINING PROTEIN-RELATED"/>
    <property type="match status" value="1"/>
</dbReference>
<name>A0ABR0R749_9EURO</name>
<evidence type="ECO:0000313" key="3">
    <source>
        <dbReference type="EMBL" id="KAK5936464.1"/>
    </source>
</evidence>
<evidence type="ECO:0000259" key="2">
    <source>
        <dbReference type="PROSITE" id="PS50097"/>
    </source>
</evidence>
<sequence length="278" mass="31147">MDLVQLAKAFDLVHSQVDLPDVTIRLGQYEWKVHRTVLIRRSDFFRAALNSSCQEAASVSIALDDEDPWMLARLIQYLYYDVYQGHQDDYLRDAAGALNLPGMMRQFSHTDIRSDAEADHQRNSCMIHCMMAKMGERYGVPLLIYVAAARMHTAFNSDPPQGSVEDQFWSLCQTLGSEALFRHVMVQSALTHMVTTHFSQLGSPRLRKWCDDHGLAYCIAQSISERLSRIQQKAPNDPSRDEGSGSTASDTSPGGVEEMLSTGPMEAVQSTGEGLTRR</sequence>
<dbReference type="InterPro" id="IPR011333">
    <property type="entry name" value="SKP1/BTB/POZ_sf"/>
</dbReference>
<protein>
    <recommendedName>
        <fullName evidence="2">BTB domain-containing protein</fullName>
    </recommendedName>
</protein>
<keyword evidence="4" id="KW-1185">Reference proteome</keyword>